<feature type="non-terminal residue" evidence="2">
    <location>
        <position position="1"/>
    </location>
</feature>
<feature type="non-terminal residue" evidence="2">
    <location>
        <position position="108"/>
    </location>
</feature>
<organism evidence="2">
    <name type="scientific">marine sediment metagenome</name>
    <dbReference type="NCBI Taxonomy" id="412755"/>
    <lineage>
        <taxon>unclassified sequences</taxon>
        <taxon>metagenomes</taxon>
        <taxon>ecological metagenomes</taxon>
    </lineage>
</organism>
<dbReference type="AlphaFoldDB" id="X1RVF2"/>
<dbReference type="Pfam" id="PF00009">
    <property type="entry name" value="GTP_EFTU"/>
    <property type="match status" value="1"/>
</dbReference>
<name>X1RVF2_9ZZZZ</name>
<dbReference type="InterPro" id="IPR050055">
    <property type="entry name" value="EF-Tu_GTPase"/>
</dbReference>
<dbReference type="Gene3D" id="3.40.50.300">
    <property type="entry name" value="P-loop containing nucleotide triphosphate hydrolases"/>
    <property type="match status" value="1"/>
</dbReference>
<dbReference type="InterPro" id="IPR027417">
    <property type="entry name" value="P-loop_NTPase"/>
</dbReference>
<evidence type="ECO:0000259" key="1">
    <source>
        <dbReference type="Pfam" id="PF00009"/>
    </source>
</evidence>
<sequence>QVNVPAIVVFLNKTDQLDDPELLEIVDLEVRDILNGYEYPGDNVPVVKGCAIHALENPDDEEAVACVQELLDAIDSYIPEPVREIDKPFLMPVEDVFSIKGRGTVGTG</sequence>
<dbReference type="PANTHER" id="PTHR43721">
    <property type="entry name" value="ELONGATION FACTOR TU-RELATED"/>
    <property type="match status" value="1"/>
</dbReference>
<evidence type="ECO:0000313" key="2">
    <source>
        <dbReference type="EMBL" id="GAI84648.1"/>
    </source>
</evidence>
<dbReference type="Gene3D" id="2.40.30.10">
    <property type="entry name" value="Translation factors"/>
    <property type="match status" value="1"/>
</dbReference>
<dbReference type="GO" id="GO:0005829">
    <property type="term" value="C:cytosol"/>
    <property type="evidence" value="ECO:0007669"/>
    <property type="project" value="TreeGrafter"/>
</dbReference>
<reference evidence="2" key="1">
    <citation type="journal article" date="2014" name="Front. Microbiol.">
        <title>High frequency of phylogenetically diverse reductive dehalogenase-homologous genes in deep subseafloor sedimentary metagenomes.</title>
        <authorList>
            <person name="Kawai M."/>
            <person name="Futagami T."/>
            <person name="Toyoda A."/>
            <person name="Takaki Y."/>
            <person name="Nishi S."/>
            <person name="Hori S."/>
            <person name="Arai W."/>
            <person name="Tsubouchi T."/>
            <person name="Morono Y."/>
            <person name="Uchiyama I."/>
            <person name="Ito T."/>
            <person name="Fujiyama A."/>
            <person name="Inagaki F."/>
            <person name="Takami H."/>
        </authorList>
    </citation>
    <scope>NUCLEOTIDE SEQUENCE</scope>
    <source>
        <strain evidence="2">Expedition CK06-06</strain>
    </source>
</reference>
<dbReference type="SUPFAM" id="SSF52540">
    <property type="entry name" value="P-loop containing nucleoside triphosphate hydrolases"/>
    <property type="match status" value="1"/>
</dbReference>
<protein>
    <recommendedName>
        <fullName evidence="1">Tr-type G domain-containing protein</fullName>
    </recommendedName>
</protein>
<proteinExistence type="predicted"/>
<dbReference type="GO" id="GO:0003746">
    <property type="term" value="F:translation elongation factor activity"/>
    <property type="evidence" value="ECO:0007669"/>
    <property type="project" value="TreeGrafter"/>
</dbReference>
<feature type="domain" description="Tr-type G" evidence="1">
    <location>
        <begin position="1"/>
        <end position="79"/>
    </location>
</feature>
<dbReference type="GO" id="GO:0005525">
    <property type="term" value="F:GTP binding"/>
    <property type="evidence" value="ECO:0007669"/>
    <property type="project" value="InterPro"/>
</dbReference>
<accession>X1RVF2</accession>
<gene>
    <name evidence="2" type="ORF">S12H4_12458</name>
</gene>
<dbReference type="InterPro" id="IPR000795">
    <property type="entry name" value="T_Tr_GTP-bd_dom"/>
</dbReference>
<dbReference type="EMBL" id="BARW01005943">
    <property type="protein sequence ID" value="GAI84648.1"/>
    <property type="molecule type" value="Genomic_DNA"/>
</dbReference>
<comment type="caution">
    <text evidence="2">The sequence shown here is derived from an EMBL/GenBank/DDBJ whole genome shotgun (WGS) entry which is preliminary data.</text>
</comment>
<dbReference type="PANTHER" id="PTHR43721:SF22">
    <property type="entry name" value="ELONGATION FACTOR TU, MITOCHONDRIAL"/>
    <property type="match status" value="1"/>
</dbReference>
<dbReference type="GO" id="GO:0003924">
    <property type="term" value="F:GTPase activity"/>
    <property type="evidence" value="ECO:0007669"/>
    <property type="project" value="InterPro"/>
</dbReference>